<feature type="transmembrane region" description="Helical" evidence="1">
    <location>
        <begin position="63"/>
        <end position="81"/>
    </location>
</feature>
<feature type="transmembrane region" description="Helical" evidence="1">
    <location>
        <begin position="32"/>
        <end position="51"/>
    </location>
</feature>
<dbReference type="Proteomes" id="UP000005267">
    <property type="component" value="Chromosome"/>
</dbReference>
<feature type="transmembrane region" description="Helical" evidence="1">
    <location>
        <begin position="7"/>
        <end position="26"/>
    </location>
</feature>
<dbReference type="EMBL" id="CP003555">
    <property type="protein sequence ID" value="AFK61817.1"/>
    <property type="molecule type" value="Genomic_DNA"/>
</dbReference>
<accession>I3U9X9</accession>
<dbReference type="HOGENOM" id="CLU_1792360_0_0_4"/>
<dbReference type="SUPFAM" id="SSF103481">
    <property type="entry name" value="Multidrug resistance efflux transporter EmrE"/>
    <property type="match status" value="1"/>
</dbReference>
<feature type="transmembrane region" description="Helical" evidence="1">
    <location>
        <begin position="121"/>
        <end position="139"/>
    </location>
</feature>
<gene>
    <name evidence="2" type="ordered locus">TKWG_06920</name>
</gene>
<dbReference type="AlphaFoldDB" id="I3U9X9"/>
<name>I3U9X9_ADVKW</name>
<keyword evidence="1" id="KW-0812">Transmembrane</keyword>
<dbReference type="InterPro" id="IPR037185">
    <property type="entry name" value="EmrE-like"/>
</dbReference>
<evidence type="ECO:0000256" key="1">
    <source>
        <dbReference type="SAM" id="Phobius"/>
    </source>
</evidence>
<dbReference type="KEGG" id="aka:TKWG_06920"/>
<organism evidence="2 3">
    <name type="scientific">Advenella kashmirensis (strain DSM 17095 / LMG 22695 / WT001)</name>
    <name type="common">Tetrathiobacter kashmirensis</name>
    <dbReference type="NCBI Taxonomy" id="1036672"/>
    <lineage>
        <taxon>Bacteria</taxon>
        <taxon>Pseudomonadati</taxon>
        <taxon>Pseudomonadota</taxon>
        <taxon>Betaproteobacteria</taxon>
        <taxon>Burkholderiales</taxon>
        <taxon>Alcaligenaceae</taxon>
    </lineage>
</organism>
<keyword evidence="1" id="KW-1133">Transmembrane helix</keyword>
<sequence length="144" mass="15970">MRQGALYLFLIWLGYGVVDMLFKQIAKTGTAFSSGLFLSFVLAGIIMFGYLLVRRTQWNARSALGGSLLGLLNFCNILFYIRAHQTFHENPTLVFTVMNIGVISLGTIVGAVLFREKISRINLLGIALAIIAVLTLYYWTVISG</sequence>
<keyword evidence="3" id="KW-1185">Reference proteome</keyword>
<evidence type="ECO:0000313" key="3">
    <source>
        <dbReference type="Proteomes" id="UP000005267"/>
    </source>
</evidence>
<protein>
    <submittedName>
        <fullName evidence="2">Integral membrane protein</fullName>
    </submittedName>
</protein>
<evidence type="ECO:0000313" key="2">
    <source>
        <dbReference type="EMBL" id="AFK61817.1"/>
    </source>
</evidence>
<reference evidence="3" key="2">
    <citation type="journal article" date="2013" name="PLoS ONE">
        <title>Genome implosion elicits host-confinement in Alcaligenaceae: evidence from the comparative genomics of Tetrathiobacter kashmirensis, a pathogen in the making.</title>
        <authorList>
            <person name="Ghosh W."/>
            <person name="Alam M."/>
            <person name="Roy C."/>
            <person name="Pyne P."/>
            <person name="George A."/>
            <person name="Chakraborty R."/>
            <person name="Majumder S."/>
            <person name="Agarwal A."/>
            <person name="Chakraborty S."/>
            <person name="Majumdar S."/>
            <person name="Gupta S.K."/>
        </authorList>
    </citation>
    <scope>NUCLEOTIDE SEQUENCE [LARGE SCALE GENOMIC DNA]</scope>
    <source>
        <strain evidence="3">WT001</strain>
    </source>
</reference>
<keyword evidence="1" id="KW-0472">Membrane</keyword>
<feature type="transmembrane region" description="Helical" evidence="1">
    <location>
        <begin position="93"/>
        <end position="114"/>
    </location>
</feature>
<dbReference type="STRING" id="1036672.TKWG_06920"/>
<reference evidence="2 3" key="1">
    <citation type="journal article" date="2011" name="J. Bacteriol.">
        <title>Whole-genome shotgun sequencing of the sulfur-oxidizing chemoautotroph Tetrathiobacter kashmirensis.</title>
        <authorList>
            <person name="Ghosh W."/>
            <person name="George A."/>
            <person name="Agarwal A."/>
            <person name="Raj P."/>
            <person name="Alam M."/>
            <person name="Pyne P."/>
            <person name="Das Gupta S.K."/>
        </authorList>
    </citation>
    <scope>NUCLEOTIDE SEQUENCE [LARGE SCALE GENOMIC DNA]</scope>
    <source>
        <strain evidence="2 3">WT001</strain>
    </source>
</reference>
<proteinExistence type="predicted"/>